<protein>
    <submittedName>
        <fullName evidence="1">Uncharacterized protein</fullName>
    </submittedName>
</protein>
<evidence type="ECO:0000313" key="1">
    <source>
        <dbReference type="EMBL" id="WQJ53353.1"/>
    </source>
</evidence>
<proteinExistence type="predicted"/>
<keyword evidence="2" id="KW-1185">Reference proteome</keyword>
<accession>A0ABZ0Z5Q0</accession>
<dbReference type="Proteomes" id="UP001358193">
    <property type="component" value="Segment"/>
</dbReference>
<reference evidence="1 2" key="1">
    <citation type="submission" date="2023-11" db="EMBL/GenBank/DDBJ databases">
        <authorList>
            <person name="Cook R."/>
            <person name="Crisci M."/>
            <person name="Pye H."/>
            <person name="Adriaenssens E."/>
            <person name="Santini J."/>
        </authorList>
    </citation>
    <scope>NUCLEOTIDE SEQUENCE [LARGE SCALE GENOMIC DNA]</scope>
    <source>
        <strain evidence="1">Lak_Megaphage_Sonny</strain>
    </source>
</reference>
<organism evidence="1 2">
    <name type="scientific">phage Lak_Megaphage_Sonny</name>
    <dbReference type="NCBI Taxonomy" id="3109229"/>
    <lineage>
        <taxon>Viruses</taxon>
        <taxon>Duplodnaviria</taxon>
        <taxon>Heunggongvirae</taxon>
        <taxon>Uroviricota</taxon>
        <taxon>Caudoviricetes</taxon>
        <taxon>Caudoviricetes code 15 clade</taxon>
    </lineage>
</organism>
<evidence type="ECO:0000313" key="2">
    <source>
        <dbReference type="Proteomes" id="UP001358193"/>
    </source>
</evidence>
<sequence length="172" mass="20795">MDNSDLKFLKSLQHELKKQDNDGCADPVYWGIMEKKKLPSLNDGELYFFIEDEEYPCNKHRFSEYLTDLLNDTENEKLKKFWEESDKNDYYTIIEVANELNINYEEAYFKEYDFLSRDTGCFLTKKAAAEYIEKFGYNHCKPRTYGMTAYRNFELERFLKIFKEMDLNKFNK</sequence>
<name>A0ABZ0Z5Q0_9CAUD</name>
<dbReference type="EMBL" id="OR769223">
    <property type="protein sequence ID" value="WQJ53353.1"/>
    <property type="molecule type" value="Genomic_DNA"/>
</dbReference>